<proteinExistence type="predicted"/>
<evidence type="ECO:0000313" key="1">
    <source>
        <dbReference type="EMBL" id="KAG9219461.1"/>
    </source>
</evidence>
<reference evidence="1 2" key="1">
    <citation type="journal article" date="2021" name="Appl. Environ. Microbiol.">
        <title>Genetic linkage and physical mapping for an oyster mushroom Pleurotus cornucopiae and QTL analysis for the trait cap color.</title>
        <authorList>
            <person name="Zhang Y."/>
            <person name="Gao W."/>
            <person name="Sonnenberg A."/>
            <person name="Chen Q."/>
            <person name="Zhang J."/>
            <person name="Huang C."/>
        </authorList>
    </citation>
    <scope>NUCLEOTIDE SEQUENCE [LARGE SCALE GENOMIC DNA]</scope>
    <source>
        <strain evidence="1">CCMSSC00406</strain>
    </source>
</reference>
<evidence type="ECO:0000313" key="2">
    <source>
        <dbReference type="Proteomes" id="UP000824881"/>
    </source>
</evidence>
<keyword evidence="2" id="KW-1185">Reference proteome</keyword>
<name>A0ACB7INM8_PLECO</name>
<sequence>MRPTRAGSPPSVLIQESTLKEPAPVFLQYQYPHLFSNSAKRSRKRMTSVMPRASSSSLRSSSAGDQERQVSELVSTKHTKRHPVATSTPARVNASLEVGRNILQKLTQARASKKDAGGFNAVALTAVKERLNLPEVNEQVEKLMSSESTDNRDKIASTLAEMLEKDNAVFTEELEAYNLDLSVVIKQATESVESSPDFSRYLHKARSETSADSHSPDRSRQVSHNRPRRRSLSSSDVFLGRVESLAIDSAKQVRELREQLKAETAEKVEFSRLYQQSQGALAEKRGLERIWEERKADWEERKATWAEERATWAKVEQRLEQHADGYKQDKEKWEKLYAEDKAEWQQQAKKWENRYENELQKREALEDELKALKERLRPTA</sequence>
<accession>A0ACB7INM8</accession>
<gene>
    <name evidence="1" type="ORF">CCMSSC00406_0005355</name>
</gene>
<organism evidence="1 2">
    <name type="scientific">Pleurotus cornucopiae</name>
    <name type="common">Cornucopia mushroom</name>
    <dbReference type="NCBI Taxonomy" id="5321"/>
    <lineage>
        <taxon>Eukaryota</taxon>
        <taxon>Fungi</taxon>
        <taxon>Dikarya</taxon>
        <taxon>Basidiomycota</taxon>
        <taxon>Agaricomycotina</taxon>
        <taxon>Agaricomycetes</taxon>
        <taxon>Agaricomycetidae</taxon>
        <taxon>Agaricales</taxon>
        <taxon>Pleurotineae</taxon>
        <taxon>Pleurotaceae</taxon>
        <taxon>Pleurotus</taxon>
    </lineage>
</organism>
<comment type="caution">
    <text evidence="1">The sequence shown here is derived from an EMBL/GenBank/DDBJ whole genome shotgun (WGS) entry which is preliminary data.</text>
</comment>
<dbReference type="EMBL" id="WQMT02000009">
    <property type="protein sequence ID" value="KAG9219461.1"/>
    <property type="molecule type" value="Genomic_DNA"/>
</dbReference>
<protein>
    <submittedName>
        <fullName evidence="1">Uncharacterized protein</fullName>
    </submittedName>
</protein>
<dbReference type="Proteomes" id="UP000824881">
    <property type="component" value="Unassembled WGS sequence"/>
</dbReference>